<evidence type="ECO:0000256" key="7">
    <source>
        <dbReference type="ARBA" id="ARBA00022729"/>
    </source>
</evidence>
<dbReference type="Pfam" id="PF00028">
    <property type="entry name" value="Cadherin"/>
    <property type="match status" value="8"/>
</dbReference>
<dbReference type="CDD" id="cd11304">
    <property type="entry name" value="Cadherin_repeat"/>
    <property type="match status" value="7"/>
</dbReference>
<comment type="subcellular location">
    <subcellularLocation>
        <location evidence="2">Cell junction</location>
        <location evidence="2">Desmosome</location>
    </subcellularLocation>
    <subcellularLocation>
        <location evidence="1 16">Cell membrane</location>
        <topology evidence="1 16">Single-pass type I membrane protein</topology>
    </subcellularLocation>
</comment>
<evidence type="ECO:0000256" key="2">
    <source>
        <dbReference type="ARBA" id="ARBA00004568"/>
    </source>
</evidence>
<evidence type="ECO:0000256" key="5">
    <source>
        <dbReference type="ARBA" id="ARBA00022692"/>
    </source>
</evidence>
<gene>
    <name evidence="20" type="primary">DSG2</name>
    <name evidence="20" type="ORF">L345_00160</name>
</gene>
<dbReference type="PRINTS" id="PR00205">
    <property type="entry name" value="CADHERIN"/>
</dbReference>
<feature type="region of interest" description="Disordered" evidence="18">
    <location>
        <begin position="1027"/>
        <end position="1048"/>
    </location>
</feature>
<dbReference type="GO" id="GO:0030057">
    <property type="term" value="C:desmosome"/>
    <property type="evidence" value="ECO:0007669"/>
    <property type="project" value="UniProtKB-SubCell"/>
</dbReference>
<feature type="domain" description="Cadherin" evidence="19">
    <location>
        <begin position="204"/>
        <end position="319"/>
    </location>
</feature>
<evidence type="ECO:0000256" key="9">
    <source>
        <dbReference type="ARBA" id="ARBA00022837"/>
    </source>
</evidence>
<keyword evidence="11" id="KW-0965">Cell junction</keyword>
<dbReference type="Gene3D" id="2.60.40.60">
    <property type="entry name" value="Cadherins"/>
    <property type="match status" value="10"/>
</dbReference>
<evidence type="ECO:0000256" key="11">
    <source>
        <dbReference type="ARBA" id="ARBA00022949"/>
    </source>
</evidence>
<dbReference type="PROSITE" id="PS50268">
    <property type="entry name" value="CADHERIN_2"/>
    <property type="match status" value="9"/>
</dbReference>
<dbReference type="InterPro" id="IPR050971">
    <property type="entry name" value="Cadherin-domain_protein"/>
</dbReference>
<name>V8PHJ2_OPHHA</name>
<dbReference type="FunFam" id="2.60.40.60:FF:000068">
    <property type="entry name" value="Desmoglein 1"/>
    <property type="match status" value="2"/>
</dbReference>
<dbReference type="FunFam" id="4.10.900.10:FF:000003">
    <property type="entry name" value="Desmoglein 1"/>
    <property type="match status" value="2"/>
</dbReference>
<feature type="domain" description="Cadherin" evidence="19">
    <location>
        <begin position="1155"/>
        <end position="1239"/>
    </location>
</feature>
<dbReference type="InterPro" id="IPR027397">
    <property type="entry name" value="Catenin-bd_sf"/>
</dbReference>
<feature type="domain" description="Cadherin" evidence="19">
    <location>
        <begin position="320"/>
        <end position="432"/>
    </location>
</feature>
<keyword evidence="3" id="KW-1003">Cell membrane</keyword>
<dbReference type="Pfam" id="PF01049">
    <property type="entry name" value="CADH_Y-type_LIR"/>
    <property type="match status" value="1"/>
</dbReference>
<evidence type="ECO:0000256" key="10">
    <source>
        <dbReference type="ARBA" id="ARBA00022889"/>
    </source>
</evidence>
<feature type="domain" description="Cadherin" evidence="19">
    <location>
        <begin position="1469"/>
        <end position="1577"/>
    </location>
</feature>
<feature type="domain" description="Cadherin" evidence="19">
    <location>
        <begin position="25"/>
        <end position="94"/>
    </location>
</feature>
<keyword evidence="7" id="KW-0732">Signal</keyword>
<feature type="domain" description="Cadherin" evidence="19">
    <location>
        <begin position="1240"/>
        <end position="1351"/>
    </location>
</feature>
<comment type="caution">
    <text evidence="20">The sequence shown here is derived from an EMBL/GenBank/DDBJ whole genome shotgun (WGS) entry which is preliminary data.</text>
</comment>
<evidence type="ECO:0000256" key="16">
    <source>
        <dbReference type="RuleBase" id="RU003318"/>
    </source>
</evidence>
<dbReference type="PANTHER" id="PTHR24025:SF1">
    <property type="entry name" value="DESMOGLEIN-2"/>
    <property type="match status" value="1"/>
</dbReference>
<evidence type="ECO:0000259" key="19">
    <source>
        <dbReference type="PROSITE" id="PS50268"/>
    </source>
</evidence>
<dbReference type="Gene3D" id="4.10.900.10">
    <property type="entry name" value="TCF3-CBD (Catenin binding domain)"/>
    <property type="match status" value="2"/>
</dbReference>
<evidence type="ECO:0000313" key="21">
    <source>
        <dbReference type="Proteomes" id="UP000018936"/>
    </source>
</evidence>
<keyword evidence="9 15" id="KW-0106">Calcium</keyword>
<reference evidence="20 21" key="1">
    <citation type="journal article" date="2013" name="Proc. Natl. Acad. Sci. U.S.A.">
        <title>The king cobra genome reveals dynamic gene evolution and adaptation in the snake venom system.</title>
        <authorList>
            <person name="Vonk F.J."/>
            <person name="Casewell N.R."/>
            <person name="Henkel C.V."/>
            <person name="Heimberg A.M."/>
            <person name="Jansen H.J."/>
            <person name="McCleary R.J."/>
            <person name="Kerkkamp H.M."/>
            <person name="Vos R.A."/>
            <person name="Guerreiro I."/>
            <person name="Calvete J.J."/>
            <person name="Wuster W."/>
            <person name="Woods A.E."/>
            <person name="Logan J.M."/>
            <person name="Harrison R.A."/>
            <person name="Castoe T.A."/>
            <person name="de Koning A.P."/>
            <person name="Pollock D.D."/>
            <person name="Yandell M."/>
            <person name="Calderon D."/>
            <person name="Renjifo C."/>
            <person name="Currier R.B."/>
            <person name="Salgado D."/>
            <person name="Pla D."/>
            <person name="Sanz L."/>
            <person name="Hyder A.S."/>
            <person name="Ribeiro J.M."/>
            <person name="Arntzen J.W."/>
            <person name="van den Thillart G.E."/>
            <person name="Boetzer M."/>
            <person name="Pirovano W."/>
            <person name="Dirks R.P."/>
            <person name="Spaink H.P."/>
            <person name="Duboule D."/>
            <person name="McGlinn E."/>
            <person name="Kini R.M."/>
            <person name="Richardson M.K."/>
        </authorList>
    </citation>
    <scope>NUCLEOTIDE SEQUENCE</scope>
    <source>
        <tissue evidence="20">Blood</tissue>
    </source>
</reference>
<dbReference type="PROSITE" id="PS00232">
    <property type="entry name" value="CADHERIN_1"/>
    <property type="match status" value="4"/>
</dbReference>
<evidence type="ECO:0000256" key="6">
    <source>
        <dbReference type="ARBA" id="ARBA00022723"/>
    </source>
</evidence>
<keyword evidence="14" id="KW-0325">Glycoprotein</keyword>
<dbReference type="FunFam" id="2.60.40.60:FF:000074">
    <property type="entry name" value="Desmoglein 4"/>
    <property type="match status" value="2"/>
</dbReference>
<dbReference type="InterPro" id="IPR009122">
    <property type="entry name" value="Desmosomal_cadherin"/>
</dbReference>
<evidence type="ECO:0000256" key="4">
    <source>
        <dbReference type="ARBA" id="ARBA00022685"/>
    </source>
</evidence>
<dbReference type="FunFam" id="2.60.40.60:FF:000083">
    <property type="entry name" value="Desmoglein 1"/>
    <property type="match status" value="2"/>
</dbReference>
<dbReference type="GO" id="GO:0005886">
    <property type="term" value="C:plasma membrane"/>
    <property type="evidence" value="ECO:0007669"/>
    <property type="project" value="UniProtKB-SubCell"/>
</dbReference>
<accession>V8PHJ2</accession>
<evidence type="ECO:0000256" key="18">
    <source>
        <dbReference type="SAM" id="MobiDB-lite"/>
    </source>
</evidence>
<dbReference type="InterPro" id="IPR002126">
    <property type="entry name" value="Cadherin-like_dom"/>
</dbReference>
<keyword evidence="13" id="KW-0472">Membrane</keyword>
<dbReference type="Proteomes" id="UP000018936">
    <property type="component" value="Unassembled WGS sequence"/>
</dbReference>
<evidence type="ECO:0000256" key="8">
    <source>
        <dbReference type="ARBA" id="ARBA00022737"/>
    </source>
</evidence>
<sequence>MERWKSHRRQKREWIKFAAACREGEDNSKRNPIARIRSDCADTQPIIYKISGVGIDQHPMGVFVINQKTGEINITKIVDREETPMFVIHCHAINVMTGKSIETPLDLHTFVMKITATDADEPNNLNSKIAYKIESQTPSGPLLFILNTENGELHIAKALDREEQSQFTLVVKASDRNGGPDGISSECLCQVKVQDVNDNFPTLSQSSFSVSILENSLSQELLRIQVFDADQEFTDNWFAEFFFISGNENHNFEITIDRTTNEGILSVVKEIDYEQFSTININIGVRNIAPFHSSVASLYRSVGTPIVVQITNVIEGPAFSPSTLTITASESLTSETILTYTVATFQAIDQDTGKVATNIRYEIGRDPAAWFQINPQTAVITFKKIIDRESIYVVNGVYTAEVLAITRDSPYTTATGTIMLTIQDVNDNCPIVTEEIRRVCMNNPNVVITAKDPDDSPYGPPFTFSIIAQPQGSWWDIKEVNATSAALFTNNIEFIIYEVQVKVTDNSGKSCQRPLVIPLQACECGENGMCIRLASKRVKVIIIGGGGAGGGAGGGGAGGGAGGGVVPILMSQSDCFGYLGSRSAGGVGAGFEPVPECTEGAIHSWGIEGAQPEDRDVSNICAPVTGASKGEFADSSDIYTTKYGDGGMVSSGIEETTGLGATKGYGTTLGYGTTAGYGTMGRKDTYGGIKEYRESGVNMAFLDSYFSEKAFAYADEDEGRPANDCLLIYDHEGIGTPVGSIGCCSFIGDDLDESYLDTLGPKFKTLAEICLGREIEPFPDLNMPLPNPDIEVNLPPPGTTIVVNTSSSMPQPPAIGGTTVVTENTYTTTSNVQPPRPMPDPMLHGNVVVTETYTSGSTMKPPTLNVDPLSGSNVVVRERVLAPAPVTDLHGMIDIPDLPGGSNVVVTERVIAPNTRLPSSLSIPNLTEGSNVVVTERVIRPAASVHGNMTLPSDISSARNVVVTERVLSGTGASGVPGSLSSGPNSLLASDNLLSQTIGTASPGSTRRRVTKYSTIQYSNYREGVGLSRRQESRRSKRSPYFSSGEVSGKGCCCCCCCRPGVQGAKSSGRGLHHGWIPRPVDTLDIFSLTSALRSEESYVIFGNGLHLEILGGRHEQVLHQKSLIRQKREWIVPPAMIWEERDNSQKNPIAKIRSDKDVERGVIITYTISGQGVTEPPYHLFVINGKTGELNITGIVDREQTPMLHLRGYALNQRGENLERPLDLRIKVLDVNDNSPVFSQTSFSGSVEELCEVGTLVLKINATDADEPNTFNSKIAFRIISQEPNDLNAFVINKATGEVRTATFQLDREIHNSYSLVVEAKDCDGEERGNAQVTSLQIKILDVNDNIPKLNRTVYEGSVKENIANVEIMRLDVFDDDEQFTDNWLANFMIVSGNEGGYFHIETDSQTNQGILTLIKEINYEELRTMDLKIVVSNKAAYHKSIINQVSQVKPISVKINVENVREGPVFKPQTLVIKTTETMTINQIIGSFQAYDEDTQKIAQHITYAKGSDIANWLIINAKTAEIRLRKVLDYESSYVINGTYTATILAINTDYPPKTATGTIVIQIEDKNDYCPILVTQKTTVCTDTKYINITVEDRDRHPNGGPFTFMIIDEPERMSDKWRIGHIDGSRAQLILQDVTRGTYRIPILIKDNQGFSCPDQQVLEVDVCDCKDGTGCQIVPLLLLACGFGSGFGSGGGKGFVAIPDNSEEMLRNWNSEGAAPEDKRDDREALLSGGEFAGASAAGAGLTAGGTMLLGAGRTLAMDTGMIMNEEFLRGYFNEKADAFADEDEVQLAKDCLLIYSQEEEHESPHGSVGCCSFIDGDFDEHFLDDLGDKFKTLAEICTGKHTGLKAEQFSSQTQKDTTNPAMNGSGLQYSQQQNAVNAEHTYSSGAVYNLSEPVKGFGSETMTEKTITESTVTTKSNLQPVKRIPDPVISSGSSNVVVTETSYGTVPSTVIRDPQFKENVVVTERVLAPASNLQDMLEIPAGVFPDLPDSKYVVVRERERVLVPSSDLKASVSIPNLSEGQNVVITERVVTPTPVRQATAEAGTFPNNERQEQILISDSFFNQSSPQEVLPTGSTLSKSTVKQKYSTVQYTRS</sequence>
<dbReference type="SMART" id="SM00112">
    <property type="entry name" value="CA"/>
    <property type="match status" value="8"/>
</dbReference>
<keyword evidence="4" id="KW-0165">Cleavage on pair of basic residues</keyword>
<evidence type="ECO:0000256" key="15">
    <source>
        <dbReference type="PROSITE-ProRule" id="PRU00043"/>
    </source>
</evidence>
<dbReference type="PRINTS" id="PR01818">
    <property type="entry name" value="DESMOCADHERN"/>
</dbReference>
<evidence type="ECO:0000256" key="1">
    <source>
        <dbReference type="ARBA" id="ARBA00004251"/>
    </source>
</evidence>
<feature type="domain" description="Cadherin" evidence="19">
    <location>
        <begin position="109"/>
        <end position="203"/>
    </location>
</feature>
<keyword evidence="12" id="KW-1133">Transmembrane helix</keyword>
<dbReference type="OrthoDB" id="8961010at2759"/>
<keyword evidence="10 16" id="KW-0130">Cell adhesion</keyword>
<protein>
    <submittedName>
        <fullName evidence="20">Desmoglein-2</fullName>
    </submittedName>
</protein>
<dbReference type="GO" id="GO:0007156">
    <property type="term" value="P:homophilic cell adhesion via plasma membrane adhesion molecules"/>
    <property type="evidence" value="ECO:0007669"/>
    <property type="project" value="InterPro"/>
</dbReference>
<evidence type="ECO:0000256" key="13">
    <source>
        <dbReference type="ARBA" id="ARBA00023136"/>
    </source>
</evidence>
<dbReference type="PRINTS" id="PR01819">
    <property type="entry name" value="DESMOGLEIN"/>
</dbReference>
<keyword evidence="5 16" id="KW-0812">Transmembrane</keyword>
<dbReference type="InterPro" id="IPR000233">
    <property type="entry name" value="Cadherin_Y-type_LIR"/>
</dbReference>
<feature type="domain" description="Cadherin" evidence="19">
    <location>
        <begin position="1352"/>
        <end position="1468"/>
    </location>
</feature>
<dbReference type="SUPFAM" id="SSF49313">
    <property type="entry name" value="Cadherin-like"/>
    <property type="match status" value="10"/>
</dbReference>
<evidence type="ECO:0000256" key="14">
    <source>
        <dbReference type="ARBA" id="ARBA00023180"/>
    </source>
</evidence>
<evidence type="ECO:0000313" key="20">
    <source>
        <dbReference type="EMBL" id="ETE73994.1"/>
    </source>
</evidence>
<proteinExistence type="predicted"/>
<keyword evidence="6" id="KW-0479">Metal-binding</keyword>
<dbReference type="EMBL" id="AZIM01000014">
    <property type="protein sequence ID" value="ETE73994.1"/>
    <property type="molecule type" value="Genomic_DNA"/>
</dbReference>
<keyword evidence="21" id="KW-1185">Reference proteome</keyword>
<dbReference type="InterPro" id="IPR015919">
    <property type="entry name" value="Cadherin-like_sf"/>
</dbReference>
<evidence type="ECO:0000256" key="17">
    <source>
        <dbReference type="RuleBase" id="RU004358"/>
    </source>
</evidence>
<feature type="domain" description="Cadherin" evidence="19">
    <location>
        <begin position="1582"/>
        <end position="1683"/>
    </location>
</feature>
<dbReference type="FunFam" id="2.60.40.60:FF:000011">
    <property type="entry name" value="Cadherin 1"/>
    <property type="match status" value="1"/>
</dbReference>
<dbReference type="GO" id="GO:0005509">
    <property type="term" value="F:calcium ion binding"/>
    <property type="evidence" value="ECO:0007669"/>
    <property type="project" value="UniProtKB-UniRule"/>
</dbReference>
<keyword evidence="8" id="KW-0677">Repeat</keyword>
<dbReference type="InterPro" id="IPR020894">
    <property type="entry name" value="Cadherin_CS"/>
</dbReference>
<dbReference type="FunFam" id="2.60.40.60:FF:000031">
    <property type="entry name" value="Cadherin 3"/>
    <property type="match status" value="2"/>
</dbReference>
<comment type="function">
    <text evidence="17">A component of desmosome cell-cell junctions which are required for positive regulation of cellular adhesion. Involved in the interaction of plaque proteins and intermediate filaments mediating cell-cell adhesion.</text>
</comment>
<dbReference type="PANTHER" id="PTHR24025">
    <property type="entry name" value="DESMOGLEIN FAMILY MEMBER"/>
    <property type="match status" value="1"/>
</dbReference>
<evidence type="ECO:0000256" key="12">
    <source>
        <dbReference type="ARBA" id="ARBA00022989"/>
    </source>
</evidence>
<evidence type="ECO:0000256" key="3">
    <source>
        <dbReference type="ARBA" id="ARBA00022475"/>
    </source>
</evidence>
<organism evidence="20 21">
    <name type="scientific">Ophiophagus hannah</name>
    <name type="common">King cobra</name>
    <name type="synonym">Naja hannah</name>
    <dbReference type="NCBI Taxonomy" id="8665"/>
    <lineage>
        <taxon>Eukaryota</taxon>
        <taxon>Metazoa</taxon>
        <taxon>Chordata</taxon>
        <taxon>Craniata</taxon>
        <taxon>Vertebrata</taxon>
        <taxon>Euteleostomi</taxon>
        <taxon>Lepidosauria</taxon>
        <taxon>Squamata</taxon>
        <taxon>Bifurcata</taxon>
        <taxon>Unidentata</taxon>
        <taxon>Episquamata</taxon>
        <taxon>Toxicofera</taxon>
        <taxon>Serpentes</taxon>
        <taxon>Colubroidea</taxon>
        <taxon>Elapidae</taxon>
        <taxon>Elapinae</taxon>
        <taxon>Ophiophagus</taxon>
    </lineage>
</organism>